<comment type="similarity">
    <text evidence="1">Belongs to the gamma-glutamyltransferase family.</text>
</comment>
<dbReference type="Proteomes" id="UP000664771">
    <property type="component" value="Unassembled WGS sequence"/>
</dbReference>
<evidence type="ECO:0000256" key="3">
    <source>
        <dbReference type="ARBA" id="ARBA00022801"/>
    </source>
</evidence>
<name>A0ABS3LX52_9PROT</name>
<evidence type="ECO:0000313" key="6">
    <source>
        <dbReference type="EMBL" id="MBO1360499.1"/>
    </source>
</evidence>
<keyword evidence="3" id="KW-0378">Hydrolase</keyword>
<organism evidence="6 7">
    <name type="scientific">Acetobacter sacchari</name>
    <dbReference type="NCBI Taxonomy" id="2661687"/>
    <lineage>
        <taxon>Bacteria</taxon>
        <taxon>Pseudomonadati</taxon>
        <taxon>Pseudomonadota</taxon>
        <taxon>Alphaproteobacteria</taxon>
        <taxon>Acetobacterales</taxon>
        <taxon>Acetobacteraceae</taxon>
        <taxon>Acetobacter</taxon>
    </lineage>
</organism>
<dbReference type="Gene3D" id="3.60.20.40">
    <property type="match status" value="1"/>
</dbReference>
<evidence type="ECO:0000256" key="1">
    <source>
        <dbReference type="ARBA" id="ARBA00009381"/>
    </source>
</evidence>
<sequence length="560" mass="55468">MAGRKLIGREIKAGSRWRRISRRIRSAISAEPVVGADASVWSILCVREPPTRPRSAERARGATSAWRPRISGIAARAAIRKAGLFLTAASVLSACGGSGGVKKSPLSLLGLGQAARTGYVGTVVADEPIAALAAHDVLLRGGNAADAAAALGLALSVTLPSRASLGGGGACLAWKPGDRDGGRAFLFLPTGDAPQDAQQASASRADRPASAPMLARGLYLMQIRYGSVDFADLTRPAISLARAGFEVSGQLAADLSVVQAPLLADDGARAVFGRADGSALKAGDILRQPRLAGSLERIRSGGVGDLYTGALGQTLVAASNAAGGGLTMAGLRGALPASVAPLTVTSGNVSVSFLPPPADGGYGAAVAWLGLANGQGSSSRGRQAVAAWRASEAGGSVSTQSARAEALLSSGHAPASGGTLPSLPASTSFAVVDRDGESVACALTMNNLFGTGRMAGSTGIVLGASAAHKPGPLLAAAIAHRRADVFLAASAASGQADAADAAAAALTGALGGNVKAMSPTTEAGRANAISCPGGLPGEGEHCRGWTDPRGGGYVSASDGS</sequence>
<feature type="region of interest" description="Disordered" evidence="5">
    <location>
        <begin position="540"/>
        <end position="560"/>
    </location>
</feature>
<evidence type="ECO:0000313" key="7">
    <source>
        <dbReference type="Proteomes" id="UP000664771"/>
    </source>
</evidence>
<dbReference type="InterPro" id="IPR043137">
    <property type="entry name" value="GGT_ssub_C"/>
</dbReference>
<evidence type="ECO:0000256" key="5">
    <source>
        <dbReference type="SAM" id="MobiDB-lite"/>
    </source>
</evidence>
<evidence type="ECO:0000256" key="2">
    <source>
        <dbReference type="ARBA" id="ARBA00022679"/>
    </source>
</evidence>
<dbReference type="EMBL" id="JAFVMF010000012">
    <property type="protein sequence ID" value="MBO1360499.1"/>
    <property type="molecule type" value="Genomic_DNA"/>
</dbReference>
<accession>A0ABS3LX52</accession>
<keyword evidence="2" id="KW-0808">Transferase</keyword>
<dbReference type="PRINTS" id="PR01210">
    <property type="entry name" value="GGTRANSPTASE"/>
</dbReference>
<reference evidence="6 7" key="1">
    <citation type="submission" date="2021-03" db="EMBL/GenBank/DDBJ databases">
        <title>The complete genome sequence of Acetobacter sacchari TBRC 11175.</title>
        <authorList>
            <person name="Charoenyingcharoen P."/>
            <person name="Yukphan P."/>
        </authorList>
    </citation>
    <scope>NUCLEOTIDE SEQUENCE [LARGE SCALE GENOMIC DNA]</scope>
    <source>
        <strain evidence="6 7">TBRC 11175</strain>
    </source>
</reference>
<keyword evidence="4" id="KW-0865">Zymogen</keyword>
<evidence type="ECO:0000256" key="4">
    <source>
        <dbReference type="ARBA" id="ARBA00023145"/>
    </source>
</evidence>
<dbReference type="InterPro" id="IPR029055">
    <property type="entry name" value="Ntn_hydrolases_N"/>
</dbReference>
<gene>
    <name evidence="6" type="ORF">J2D73_11935</name>
</gene>
<dbReference type="Pfam" id="PF01019">
    <property type="entry name" value="G_glu_transpept"/>
    <property type="match status" value="1"/>
</dbReference>
<dbReference type="PANTHER" id="PTHR43199">
    <property type="entry name" value="GLUTATHIONE HYDROLASE"/>
    <property type="match status" value="1"/>
</dbReference>
<proteinExistence type="inferred from homology"/>
<comment type="caution">
    <text evidence="6">The sequence shown here is derived from an EMBL/GenBank/DDBJ whole genome shotgun (WGS) entry which is preliminary data.</text>
</comment>
<protein>
    <submittedName>
        <fullName evidence="6">Gamma-glutamyltransferase</fullName>
    </submittedName>
</protein>
<dbReference type="InterPro" id="IPR051792">
    <property type="entry name" value="GGT_bact"/>
</dbReference>
<dbReference type="PANTHER" id="PTHR43199:SF1">
    <property type="entry name" value="GLUTATHIONE HYDROLASE PROENZYME"/>
    <property type="match status" value="1"/>
</dbReference>
<dbReference type="SUPFAM" id="SSF56235">
    <property type="entry name" value="N-terminal nucleophile aminohydrolases (Ntn hydrolases)"/>
    <property type="match status" value="1"/>
</dbReference>
<keyword evidence="7" id="KW-1185">Reference proteome</keyword>